<name>A0A8X6Q7N3_NEPPI</name>
<keyword evidence="3" id="KW-1185">Reference proteome</keyword>
<protein>
    <submittedName>
        <fullName evidence="2">Uncharacterized protein</fullName>
    </submittedName>
</protein>
<feature type="transmembrane region" description="Helical" evidence="1">
    <location>
        <begin position="35"/>
        <end position="55"/>
    </location>
</feature>
<reference evidence="2" key="1">
    <citation type="submission" date="2020-08" db="EMBL/GenBank/DDBJ databases">
        <title>Multicomponent nature underlies the extraordinary mechanical properties of spider dragline silk.</title>
        <authorList>
            <person name="Kono N."/>
            <person name="Nakamura H."/>
            <person name="Mori M."/>
            <person name="Yoshida Y."/>
            <person name="Ohtoshi R."/>
            <person name="Malay A.D."/>
            <person name="Moran D.A.P."/>
            <person name="Tomita M."/>
            <person name="Numata K."/>
            <person name="Arakawa K."/>
        </authorList>
    </citation>
    <scope>NUCLEOTIDE SEQUENCE</scope>
</reference>
<keyword evidence="1" id="KW-1133">Transmembrane helix</keyword>
<comment type="caution">
    <text evidence="2">The sequence shown here is derived from an EMBL/GenBank/DDBJ whole genome shotgun (WGS) entry which is preliminary data.</text>
</comment>
<sequence>MEGQWFLGSHYKILIENHEPRIDQTNSLRFQTSNILFVAFCSFFLAKMVSSLAFYRMERSLLTHQSSPLISNTDAKSPVMISGHAAPN</sequence>
<organism evidence="2 3">
    <name type="scientific">Nephila pilipes</name>
    <name type="common">Giant wood spider</name>
    <name type="synonym">Nephila maculata</name>
    <dbReference type="NCBI Taxonomy" id="299642"/>
    <lineage>
        <taxon>Eukaryota</taxon>
        <taxon>Metazoa</taxon>
        <taxon>Ecdysozoa</taxon>
        <taxon>Arthropoda</taxon>
        <taxon>Chelicerata</taxon>
        <taxon>Arachnida</taxon>
        <taxon>Araneae</taxon>
        <taxon>Araneomorphae</taxon>
        <taxon>Entelegynae</taxon>
        <taxon>Araneoidea</taxon>
        <taxon>Nephilidae</taxon>
        <taxon>Nephila</taxon>
    </lineage>
</organism>
<accession>A0A8X6Q7N3</accession>
<gene>
    <name evidence="2" type="ORF">NPIL_76611</name>
</gene>
<keyword evidence="1" id="KW-0472">Membrane</keyword>
<evidence type="ECO:0000313" key="2">
    <source>
        <dbReference type="EMBL" id="GFU09982.1"/>
    </source>
</evidence>
<evidence type="ECO:0000256" key="1">
    <source>
        <dbReference type="SAM" id="Phobius"/>
    </source>
</evidence>
<dbReference type="AlphaFoldDB" id="A0A8X6Q7N3"/>
<evidence type="ECO:0000313" key="3">
    <source>
        <dbReference type="Proteomes" id="UP000887013"/>
    </source>
</evidence>
<dbReference type="EMBL" id="BMAW01124885">
    <property type="protein sequence ID" value="GFU09982.1"/>
    <property type="molecule type" value="Genomic_DNA"/>
</dbReference>
<dbReference type="Proteomes" id="UP000887013">
    <property type="component" value="Unassembled WGS sequence"/>
</dbReference>
<proteinExistence type="predicted"/>
<keyword evidence="1" id="KW-0812">Transmembrane</keyword>